<reference evidence="2 3" key="1">
    <citation type="submission" date="2023-04" db="EMBL/GenBank/DDBJ databases">
        <title>Tenacibaculum tangerinum sp. nov., isolated from sea tidal flat of South Korea.</title>
        <authorList>
            <person name="Lee S.H."/>
            <person name="Kim J.-J."/>
        </authorList>
    </citation>
    <scope>NUCLEOTIDE SEQUENCE [LARGE SCALE GENOMIC DNA]</scope>
    <source>
        <strain evidence="2 3">GRR-S3-23</strain>
    </source>
</reference>
<feature type="transmembrane region" description="Helical" evidence="1">
    <location>
        <begin position="44"/>
        <end position="61"/>
    </location>
</feature>
<proteinExistence type="predicted"/>
<gene>
    <name evidence="2" type="ORF">P8625_05400</name>
</gene>
<feature type="transmembrane region" description="Helical" evidence="1">
    <location>
        <begin position="7"/>
        <end position="24"/>
    </location>
</feature>
<keyword evidence="1" id="KW-0812">Transmembrane</keyword>
<name>A0ABY8L9B0_9FLAO</name>
<accession>A0ABY8L9B0</accession>
<evidence type="ECO:0000313" key="2">
    <source>
        <dbReference type="EMBL" id="WGH76595.1"/>
    </source>
</evidence>
<keyword evidence="1" id="KW-1133">Transmembrane helix</keyword>
<evidence type="ECO:0000256" key="1">
    <source>
        <dbReference type="SAM" id="Phobius"/>
    </source>
</evidence>
<dbReference type="RefSeq" id="WP_279652459.1">
    <property type="nucleotide sequence ID" value="NZ_CP122539.1"/>
</dbReference>
<protein>
    <submittedName>
        <fullName evidence="2">Uncharacterized protein</fullName>
    </submittedName>
</protein>
<keyword evidence="1" id="KW-0472">Membrane</keyword>
<dbReference type="EMBL" id="CP122539">
    <property type="protein sequence ID" value="WGH76595.1"/>
    <property type="molecule type" value="Genomic_DNA"/>
</dbReference>
<sequence>MKKVLPFLYLVIGIVILVSTFNTLFQEKTIYRVLFSFTTENKYVFVGVRLLFASWFIVDGIKKLQQNTTEQQ</sequence>
<organism evidence="2 3">
    <name type="scientific">Tenacibaculum tangerinum</name>
    <dbReference type="NCBI Taxonomy" id="3038772"/>
    <lineage>
        <taxon>Bacteria</taxon>
        <taxon>Pseudomonadati</taxon>
        <taxon>Bacteroidota</taxon>
        <taxon>Flavobacteriia</taxon>
        <taxon>Flavobacteriales</taxon>
        <taxon>Flavobacteriaceae</taxon>
        <taxon>Tenacibaculum</taxon>
    </lineage>
</organism>
<keyword evidence="3" id="KW-1185">Reference proteome</keyword>
<evidence type="ECO:0000313" key="3">
    <source>
        <dbReference type="Proteomes" id="UP001232001"/>
    </source>
</evidence>
<dbReference type="Proteomes" id="UP001232001">
    <property type="component" value="Chromosome"/>
</dbReference>